<protein>
    <submittedName>
        <fullName evidence="1">Enoyl-ACP reductase-like protein</fullName>
    </submittedName>
</protein>
<dbReference type="RefSeq" id="WP_208722316.1">
    <property type="nucleotide sequence ID" value="NZ_RKHY01000001.1"/>
</dbReference>
<dbReference type="AlphaFoldDB" id="A0A3N2GPZ3"/>
<dbReference type="Pfam" id="PF13561">
    <property type="entry name" value="adh_short_C2"/>
    <property type="match status" value="1"/>
</dbReference>
<evidence type="ECO:0000313" key="2">
    <source>
        <dbReference type="Proteomes" id="UP000274843"/>
    </source>
</evidence>
<dbReference type="InterPro" id="IPR002347">
    <property type="entry name" value="SDR_fam"/>
</dbReference>
<gene>
    <name evidence="1" type="ORF">EDD35_0736</name>
</gene>
<dbReference type="GeneID" id="301849360"/>
<dbReference type="SUPFAM" id="SSF51735">
    <property type="entry name" value="NAD(P)-binding Rossmann-fold domains"/>
    <property type="match status" value="1"/>
</dbReference>
<proteinExistence type="predicted"/>
<evidence type="ECO:0000313" key="1">
    <source>
        <dbReference type="EMBL" id="ROS38460.1"/>
    </source>
</evidence>
<comment type="caution">
    <text evidence="1">The sequence shown here is derived from an EMBL/GenBank/DDBJ whole genome shotgun (WGS) entry which is preliminary data.</text>
</comment>
<reference evidence="1 2" key="1">
    <citation type="submission" date="2018-11" db="EMBL/GenBank/DDBJ databases">
        <title>Sequencing the genomes of 1000 actinobacteria strains.</title>
        <authorList>
            <person name="Klenk H.-P."/>
        </authorList>
    </citation>
    <scope>NUCLEOTIDE SEQUENCE [LARGE SCALE GENOMIC DNA]</scope>
    <source>
        <strain evidence="1 2">DSM 44348</strain>
    </source>
</reference>
<organism evidence="1 2">
    <name type="scientific">Amycolatopsis thermoflava</name>
    <dbReference type="NCBI Taxonomy" id="84480"/>
    <lineage>
        <taxon>Bacteria</taxon>
        <taxon>Bacillati</taxon>
        <taxon>Actinomycetota</taxon>
        <taxon>Actinomycetes</taxon>
        <taxon>Pseudonocardiales</taxon>
        <taxon>Pseudonocardiaceae</taxon>
        <taxon>Amycolatopsis</taxon>
        <taxon>Amycolatopsis methanolica group</taxon>
    </lineage>
</organism>
<keyword evidence="2" id="KW-1185">Reference proteome</keyword>
<accession>A0A3N2GPZ3</accession>
<dbReference type="PRINTS" id="PR00081">
    <property type="entry name" value="GDHRDH"/>
</dbReference>
<sequence>MRGGRELAVNLAGTVLDNGSALGLGGRAPRRVTPGATVRVRRDGTVSVTSPGLGDTRLTSLPTTEATELLAVLRDPPSSVYSATRGAFNSLTKALANELGPHVRVHAIAPTSIRTPAG</sequence>
<dbReference type="EMBL" id="RKHY01000001">
    <property type="protein sequence ID" value="ROS38460.1"/>
    <property type="molecule type" value="Genomic_DNA"/>
</dbReference>
<name>A0A3N2GPZ3_9PSEU</name>
<dbReference type="Proteomes" id="UP000274843">
    <property type="component" value="Unassembled WGS sequence"/>
</dbReference>
<dbReference type="InterPro" id="IPR036291">
    <property type="entry name" value="NAD(P)-bd_dom_sf"/>
</dbReference>
<dbReference type="Gene3D" id="3.40.50.720">
    <property type="entry name" value="NAD(P)-binding Rossmann-like Domain"/>
    <property type="match status" value="1"/>
</dbReference>